<evidence type="ECO:0000313" key="6">
    <source>
        <dbReference type="Proteomes" id="UP000271520"/>
    </source>
</evidence>
<organism evidence="5 6">
    <name type="scientific">Streptococcus mitis</name>
    <dbReference type="NCBI Taxonomy" id="28037"/>
    <lineage>
        <taxon>Bacteria</taxon>
        <taxon>Bacillati</taxon>
        <taxon>Bacillota</taxon>
        <taxon>Bacilli</taxon>
        <taxon>Lactobacillales</taxon>
        <taxon>Streptococcaceae</taxon>
        <taxon>Streptococcus</taxon>
        <taxon>Streptococcus mitis group</taxon>
    </lineage>
</organism>
<feature type="domain" description="Type I restriction modification DNA specificity" evidence="4">
    <location>
        <begin position="10"/>
        <end position="149"/>
    </location>
</feature>
<keyword evidence="2" id="KW-0680">Restriction system</keyword>
<reference evidence="5 6" key="1">
    <citation type="submission" date="2018-11" db="EMBL/GenBank/DDBJ databases">
        <title>Species Designations Belie Phenotypic and Genotypic Heterogeneity in Oral Streptococci.</title>
        <authorList>
            <person name="Velsko I."/>
        </authorList>
    </citation>
    <scope>NUCLEOTIDE SEQUENCE [LARGE SCALE GENOMIC DNA]</scope>
    <source>
        <strain evidence="5 6">BCC22</strain>
    </source>
</reference>
<gene>
    <name evidence="5" type="ORF">D8788_07605</name>
</gene>
<keyword evidence="3" id="KW-0238">DNA-binding</keyword>
<evidence type="ECO:0000256" key="3">
    <source>
        <dbReference type="ARBA" id="ARBA00023125"/>
    </source>
</evidence>
<sequence length="367" mass="42282">MFAISTSRGYDAGKMNFVQKSTDTYEFIGRTQTDYGLQGYVKKLDSKPNKAHCISISQIGAIHAQLRQKEWYSSQNMFILEPNIKKLFNQWLIVAINRALSKYSGYSSYPTLSSLKEEIILLPTCNNQIDFEFMESFIAELEAERIAELSAYLKVSGLDNYELSAEELKALQDYDSMEWREYRIGSLFSRISTKKLPYKAKDLPTEAIDNYDLPCLTSSFRNQGLNYFAPKEGATILKDVISIPSNSDVYRAYFQSREFTVLSDAYAIKWTDEDQELSNYQYLFIVRAINKVTDLPIYSYKMKLGGWNVVKNKNIALPVINDEIAFDFMEIFARAISKLAIRDVVRYTDNRIDATKQIVEKHNAIQN</sequence>
<evidence type="ECO:0000256" key="1">
    <source>
        <dbReference type="ARBA" id="ARBA00010923"/>
    </source>
</evidence>
<evidence type="ECO:0000256" key="2">
    <source>
        <dbReference type="ARBA" id="ARBA00022747"/>
    </source>
</evidence>
<name>A0A3R9L528_STRMT</name>
<dbReference type="EMBL" id="RJPW01000012">
    <property type="protein sequence ID" value="RSJ90989.1"/>
    <property type="molecule type" value="Genomic_DNA"/>
</dbReference>
<comment type="similarity">
    <text evidence="1">Belongs to the type-I restriction system S methylase family.</text>
</comment>
<dbReference type="GO" id="GO:0009307">
    <property type="term" value="P:DNA restriction-modification system"/>
    <property type="evidence" value="ECO:0007669"/>
    <property type="project" value="UniProtKB-KW"/>
</dbReference>
<dbReference type="AlphaFoldDB" id="A0A3R9L528"/>
<dbReference type="RefSeq" id="WP_239822520.1">
    <property type="nucleotide sequence ID" value="NZ_RJPW01000012.1"/>
</dbReference>
<dbReference type="Pfam" id="PF01420">
    <property type="entry name" value="Methylase_S"/>
    <property type="match status" value="2"/>
</dbReference>
<proteinExistence type="inferred from homology"/>
<dbReference type="Proteomes" id="UP000271520">
    <property type="component" value="Unassembled WGS sequence"/>
</dbReference>
<dbReference type="InterPro" id="IPR000055">
    <property type="entry name" value="Restrct_endonuc_typeI_TRD"/>
</dbReference>
<dbReference type="InterPro" id="IPR044946">
    <property type="entry name" value="Restrct_endonuc_typeI_TRD_sf"/>
</dbReference>
<feature type="domain" description="Type I restriction modification DNA specificity" evidence="4">
    <location>
        <begin position="178"/>
        <end position="340"/>
    </location>
</feature>
<dbReference type="Gene3D" id="3.90.220.20">
    <property type="entry name" value="DNA methylase specificity domains"/>
    <property type="match status" value="2"/>
</dbReference>
<evidence type="ECO:0000313" key="5">
    <source>
        <dbReference type="EMBL" id="RSJ90989.1"/>
    </source>
</evidence>
<protein>
    <submittedName>
        <fullName evidence="5">Type I restriction modification DNA specificity domain protein</fullName>
    </submittedName>
</protein>
<dbReference type="SUPFAM" id="SSF116734">
    <property type="entry name" value="DNA methylase specificity domain"/>
    <property type="match status" value="1"/>
</dbReference>
<comment type="caution">
    <text evidence="5">The sequence shown here is derived from an EMBL/GenBank/DDBJ whole genome shotgun (WGS) entry which is preliminary data.</text>
</comment>
<evidence type="ECO:0000259" key="4">
    <source>
        <dbReference type="Pfam" id="PF01420"/>
    </source>
</evidence>
<dbReference type="GO" id="GO:0003677">
    <property type="term" value="F:DNA binding"/>
    <property type="evidence" value="ECO:0007669"/>
    <property type="project" value="UniProtKB-KW"/>
</dbReference>
<accession>A0A3R9L528</accession>